<dbReference type="Proteomes" id="UP000091956">
    <property type="component" value="Unassembled WGS sequence"/>
</dbReference>
<feature type="compositionally biased region" description="Low complexity" evidence="3">
    <location>
        <begin position="253"/>
        <end position="276"/>
    </location>
</feature>
<evidence type="ECO:0000256" key="1">
    <source>
        <dbReference type="ARBA" id="ARBA00023054"/>
    </source>
</evidence>
<dbReference type="RefSeq" id="XP_018133152.2">
    <property type="nucleotide sequence ID" value="XM_018272284.2"/>
</dbReference>
<dbReference type="GeneID" id="28836166"/>
<dbReference type="GO" id="GO:0005856">
    <property type="term" value="C:cytoskeleton"/>
    <property type="evidence" value="ECO:0007669"/>
    <property type="project" value="TreeGrafter"/>
</dbReference>
<dbReference type="PANTHER" id="PTHR32083">
    <property type="entry name" value="CILIA AND FLAGELLA-ASSOCIATED PROTEIN 58-RELATED"/>
    <property type="match status" value="1"/>
</dbReference>
<feature type="compositionally biased region" description="Polar residues" evidence="3">
    <location>
        <begin position="517"/>
        <end position="531"/>
    </location>
</feature>
<protein>
    <recommendedName>
        <fullName evidence="6">Myosin class II heavy chain</fullName>
    </recommendedName>
</protein>
<sequence>MTSSASYETAAQSVAGIVAQDDVFAASHDTPPPTIDKPLPTPPADTASSWRAAALPMASDVALEDLTPKPIPSPNPEPPRLKTKVPWGKKNISILLPLDEDRGQEGKGPKPLTEKDVISMLRDWEQLGYNVTGFNLDADGEPHEAVSQGQSRGMWPDATEIRLERDARDYRISIPDRRHWDAYVEELKEAKLRALGVSLGDEDPIPAPSPAPTLSRQASAQYGLPFQPPLPTSSAASSHGTQPSKLFSPPLLPGAGPATGQSSFVGSTASTSSGHGHMLGKFHNPRQSISFSGGEHPFGSPYGGSQQQSPVPWSPQQMLYQGMHRGGSPSVHNFGGFASPGSPLPQDGYFPNETTPIAVQPQRQFSNQMSFHQVQQSISRQSPRLHEFQADSEKSASKTPEANQPAHRLNLSDSLQKEIEDAEYHLEEQFERQLDHDDYSPHSERAPVSPPQAEQQQQEKPKPAFAGLSASKYADEEGPVLYHPQPHSRGHSLSQRPYDGESASPTLASEPAKLETSESSANPSALGTPKFVNSSIHQRSQSIATNLWADSEPTSGAEKASRGHVSKASTSKLNVAAPEFKFNASTSSEFKFNPASASEFKFNPAASSEFKFNPASTFTPSKPIFAAPQPEVSAFNTTFQPISPSPVSPPVTFGGSKINVNAAPFTPGQSEFSFSSSGPMFRPDAPEFTPLASYMSDSAGSSAETPANLRSSIFGNISMSLSDIIKQPKKSKAIPIIRPDTSSGKSGDEDGGVEGEDGRITQGDGRFKRSRADVGDGDSVPLFAQPTMPLQETTREQSPPKDATPVTAKPIDKENASPMDLDQEPLRIVPVPERALQNQTRSRFEDSPDYEGKAWAPYEWQQQEDAVDFSRSNPHSIGSAPFTVLDQNVPAEEPAAPAPPAENNDHKKHKKNSLSALAKPFQFGSNWFGTEPTEPEASAPTNPFAYVAPEPAKVTPAPRKGLASSRYADPTPSPPPHRSEVDAEVEASDPEISALEEPAPQSPAAYDGASYIATPPREASFEEIDDIMRHINEADSSMGAVRHVTEPVGSEQTLQMPHSESSPIRLHPQNLMRSDAPSPSPRRFQALPGGRGQRVFSRVEDDPFVSHSPIARAFETSPIHHLNGDESVEPSDWDSVLDRDDESKFNARSQFFDSHVNDIVGGILAEKLGPMEQALQVIQLSLATLRPPSSRRARRSMSAEFQESDADDEDDDEGHRRSLSPRKDRKLDKMRSMIAEAFAEHHSVQRATSQPEDVQGHSEVLQALKELQGQFSQPKHTDVDFRNIVESAIESRMPVAPVVDDAAQAKIAELEAKVSEMTAKITSADEKMELEVTNRRTAEDRLSEVQRLLRISSEEEVRLRESLEERDKKVKTLEDTRAKNAMRSNLLEASSQNSQKNHSDLTNRIAVLEKDIADARQQGRQWEFETQKATEMANASKDDAEKATAESTALRRAVESLKLQMQESLRVRENFRNKLGNLQDDMARAAQEVSQENAQRAKKEQALIARQEVLDARLQAEARTRERLEKEIERLEAGEREGIRAVNDSKKLDILVVNLENELNAAEKNVLRHKREFEEARESGLSEVQRTRNYMQAEIEAANNQVNIVRQDLEDQLARVRADLDHVKLDADTARERHDMLLEEATESKAKELNELIRRHQDQIEDMQTQHERQLSNTLEDAQRSEQHLLERLSLSSAKTEHLQDRVAHVEEKLEVAKSAALAAVQAARTVKDAAQTPALSMKLPEKVSPQALRESIMVLQEQLQNREQTIESLEHQLAGVDLDAPTKIAKRDDEIMWLRELLAVRVGDLQDIINTIGEPGFNPETVRAAAIRLQANLQMEEQERERAISGGSAINLPNIAASIREAASPRVAQVVGPMAAAWGSWRKTREGLQPARASPAGTVASGAQSFLSGLMTPPATTVRQTPPPPQAQPSAFQNTGRRLAAAQMARERASPRKELAKGKARAGSADEPPATPPMMHRSNYDADARAEDYSDAGFYDDDESTVDETMFGANLGR</sequence>
<feature type="compositionally biased region" description="Basic and acidic residues" evidence="3">
    <location>
        <begin position="1946"/>
        <end position="1958"/>
    </location>
</feature>
<feature type="compositionally biased region" description="Polar residues" evidence="3">
    <location>
        <begin position="368"/>
        <end position="382"/>
    </location>
</feature>
<feature type="region of interest" description="Disordered" evidence="3">
    <location>
        <begin position="549"/>
        <end position="569"/>
    </location>
</feature>
<feature type="region of interest" description="Disordered" evidence="3">
    <location>
        <begin position="1186"/>
        <end position="1227"/>
    </location>
</feature>
<reference evidence="4 5" key="1">
    <citation type="submission" date="2016-03" db="EMBL/GenBank/DDBJ databases">
        <title>Comparative genomics of Pseudogymnoascus destructans, the fungus causing white-nose syndrome of bats.</title>
        <authorList>
            <person name="Palmer J.M."/>
            <person name="Drees K.P."/>
            <person name="Foster J.T."/>
            <person name="Lindner D.L."/>
        </authorList>
    </citation>
    <scope>NUCLEOTIDE SEQUENCE [LARGE SCALE GENOMIC DNA]</scope>
    <source>
        <strain evidence="4 5">UAMH 10579</strain>
    </source>
</reference>
<accession>A0A1B8GUB2</accession>
<feature type="region of interest" description="Disordered" evidence="3">
    <location>
        <begin position="330"/>
        <end position="354"/>
    </location>
</feature>
<feature type="region of interest" description="Disordered" evidence="3">
    <location>
        <begin position="728"/>
        <end position="851"/>
    </location>
</feature>
<feature type="compositionally biased region" description="Basic and acidic residues" evidence="3">
    <location>
        <begin position="1213"/>
        <end position="1227"/>
    </location>
</feature>
<keyword evidence="5" id="KW-1185">Reference proteome</keyword>
<feature type="region of interest" description="Disordered" evidence="3">
    <location>
        <begin position="368"/>
        <end position="531"/>
    </location>
</feature>
<feature type="region of interest" description="Disordered" evidence="3">
    <location>
        <begin position="23"/>
        <end position="85"/>
    </location>
</feature>
<feature type="compositionally biased region" description="Basic and acidic residues" evidence="3">
    <location>
        <begin position="415"/>
        <end position="445"/>
    </location>
</feature>
<evidence type="ECO:0000313" key="4">
    <source>
        <dbReference type="EMBL" id="OBT99419.2"/>
    </source>
</evidence>
<feature type="compositionally biased region" description="Polar residues" evidence="3">
    <location>
        <begin position="866"/>
        <end position="876"/>
    </location>
</feature>
<evidence type="ECO:0000313" key="5">
    <source>
        <dbReference type="Proteomes" id="UP000091956"/>
    </source>
</evidence>
<feature type="compositionally biased region" description="Polar residues" evidence="3">
    <location>
        <begin position="1050"/>
        <end position="1062"/>
    </location>
</feature>
<feature type="region of interest" description="Disordered" evidence="3">
    <location>
        <begin position="1914"/>
        <end position="2014"/>
    </location>
</feature>
<dbReference type="PANTHER" id="PTHR32083:SF0">
    <property type="entry name" value="CILIA AND FLAGELLA-ASSOCIATED PROTEIN 58"/>
    <property type="match status" value="1"/>
</dbReference>
<proteinExistence type="predicted"/>
<evidence type="ECO:0008006" key="6">
    <source>
        <dbReference type="Google" id="ProtNLM"/>
    </source>
</evidence>
<keyword evidence="1 2" id="KW-0175">Coiled coil</keyword>
<feature type="coiled-coil region" evidence="2">
    <location>
        <begin position="1300"/>
        <end position="1327"/>
    </location>
</feature>
<evidence type="ECO:0000256" key="2">
    <source>
        <dbReference type="SAM" id="Coils"/>
    </source>
</evidence>
<organism evidence="4 5">
    <name type="scientific">Pseudogymnoascus verrucosus</name>
    <dbReference type="NCBI Taxonomy" id="342668"/>
    <lineage>
        <taxon>Eukaryota</taxon>
        <taxon>Fungi</taxon>
        <taxon>Dikarya</taxon>
        <taxon>Ascomycota</taxon>
        <taxon>Pezizomycotina</taxon>
        <taxon>Leotiomycetes</taxon>
        <taxon>Thelebolales</taxon>
        <taxon>Thelebolaceae</taxon>
        <taxon>Pseudogymnoascus</taxon>
    </lineage>
</organism>
<feature type="compositionally biased region" description="Basic and acidic residues" evidence="3">
    <location>
        <begin position="1979"/>
        <end position="1989"/>
    </location>
</feature>
<feature type="region of interest" description="Disordered" evidence="3">
    <location>
        <begin position="1050"/>
        <end position="1090"/>
    </location>
</feature>
<reference evidence="5" key="2">
    <citation type="journal article" date="2018" name="Nat. Commun.">
        <title>Extreme sensitivity to ultraviolet light in the fungal pathogen causing white-nose syndrome of bats.</title>
        <authorList>
            <person name="Palmer J.M."/>
            <person name="Drees K.P."/>
            <person name="Foster J.T."/>
            <person name="Lindner D.L."/>
        </authorList>
    </citation>
    <scope>NUCLEOTIDE SEQUENCE [LARGE SCALE GENOMIC DNA]</scope>
    <source>
        <strain evidence="5">UAMH 10579</strain>
    </source>
</reference>
<name>A0A1B8GUB2_9PEZI</name>
<feature type="region of interest" description="Disordered" evidence="3">
    <location>
        <begin position="1427"/>
        <end position="1447"/>
    </location>
</feature>
<dbReference type="EMBL" id="KV460212">
    <property type="protein sequence ID" value="OBT99419.2"/>
    <property type="molecule type" value="Genomic_DNA"/>
</dbReference>
<feature type="region of interest" description="Disordered" evidence="3">
    <location>
        <begin position="866"/>
        <end position="1018"/>
    </location>
</feature>
<feature type="compositionally biased region" description="Acidic residues" evidence="3">
    <location>
        <begin position="1202"/>
        <end position="1212"/>
    </location>
</feature>
<feature type="compositionally biased region" description="Pro residues" evidence="3">
    <location>
        <begin position="69"/>
        <end position="78"/>
    </location>
</feature>
<gene>
    <name evidence="4" type="ORF">VE01_02780</name>
</gene>
<feature type="compositionally biased region" description="Basic and acidic residues" evidence="3">
    <location>
        <begin position="384"/>
        <end position="396"/>
    </location>
</feature>
<feature type="compositionally biased region" description="Pro residues" evidence="3">
    <location>
        <begin position="30"/>
        <end position="43"/>
    </location>
</feature>
<feature type="region of interest" description="Disordered" evidence="3">
    <location>
        <begin position="222"/>
        <end position="312"/>
    </location>
</feature>
<feature type="compositionally biased region" description="Basic and acidic residues" evidence="3">
    <location>
        <begin position="765"/>
        <end position="774"/>
    </location>
</feature>
<evidence type="ECO:0000256" key="3">
    <source>
        <dbReference type="SAM" id="MobiDB-lite"/>
    </source>
</evidence>
<dbReference type="STRING" id="342668.A0A1B8GUB2"/>
<feature type="compositionally biased region" description="Polar residues" evidence="3">
    <location>
        <begin position="232"/>
        <end position="245"/>
    </location>
</feature>
<feature type="compositionally biased region" description="Basic and acidic residues" evidence="3">
    <location>
        <begin position="842"/>
        <end position="851"/>
    </location>
</feature>